<accession>A0A1F6LKY1</accession>
<evidence type="ECO:0008006" key="4">
    <source>
        <dbReference type="Google" id="ProtNLM"/>
    </source>
</evidence>
<proteinExistence type="predicted"/>
<feature type="transmembrane region" description="Helical" evidence="1">
    <location>
        <begin position="23"/>
        <end position="41"/>
    </location>
</feature>
<organism evidence="2 3">
    <name type="scientific">Candidatus Magasanikbacteria bacterium RIFCSPHIGHO2_01_FULL_33_34</name>
    <dbReference type="NCBI Taxonomy" id="1798671"/>
    <lineage>
        <taxon>Bacteria</taxon>
        <taxon>Candidatus Magasanikiibacteriota</taxon>
    </lineage>
</organism>
<dbReference type="EMBL" id="MFPS01000003">
    <property type="protein sequence ID" value="OGH60047.1"/>
    <property type="molecule type" value="Genomic_DNA"/>
</dbReference>
<dbReference type="AlphaFoldDB" id="A0A1F6LKY1"/>
<keyword evidence="1" id="KW-0812">Transmembrane</keyword>
<protein>
    <recommendedName>
        <fullName evidence="4">Cell division protein FtsL</fullName>
    </recommendedName>
</protein>
<comment type="caution">
    <text evidence="2">The sequence shown here is derived from an EMBL/GenBank/DDBJ whole genome shotgun (WGS) entry which is preliminary data.</text>
</comment>
<sequence>MYKNIQTIKDKRDSIKNLLNNQSFRVVLGVFILTFAVLCSLNMSVMSTKGYDIADLEDKITVLERENQKIDLKIAQNRSMNSIQDRLNGTDLVVADNVKYSTLVGSTVARR</sequence>
<gene>
    <name evidence="2" type="ORF">A2725_00145</name>
</gene>
<name>A0A1F6LKY1_9BACT</name>
<evidence type="ECO:0000313" key="2">
    <source>
        <dbReference type="EMBL" id="OGH60047.1"/>
    </source>
</evidence>
<keyword evidence="1" id="KW-0472">Membrane</keyword>
<evidence type="ECO:0000256" key="1">
    <source>
        <dbReference type="SAM" id="Phobius"/>
    </source>
</evidence>
<evidence type="ECO:0000313" key="3">
    <source>
        <dbReference type="Proteomes" id="UP000177067"/>
    </source>
</evidence>
<reference evidence="2 3" key="1">
    <citation type="journal article" date="2016" name="Nat. Commun.">
        <title>Thousands of microbial genomes shed light on interconnected biogeochemical processes in an aquifer system.</title>
        <authorList>
            <person name="Anantharaman K."/>
            <person name="Brown C.T."/>
            <person name="Hug L.A."/>
            <person name="Sharon I."/>
            <person name="Castelle C.J."/>
            <person name="Probst A.J."/>
            <person name="Thomas B.C."/>
            <person name="Singh A."/>
            <person name="Wilkins M.J."/>
            <person name="Karaoz U."/>
            <person name="Brodie E.L."/>
            <person name="Williams K.H."/>
            <person name="Hubbard S.S."/>
            <person name="Banfield J.F."/>
        </authorList>
    </citation>
    <scope>NUCLEOTIDE SEQUENCE [LARGE SCALE GENOMIC DNA]</scope>
</reference>
<dbReference type="Proteomes" id="UP000177067">
    <property type="component" value="Unassembled WGS sequence"/>
</dbReference>
<keyword evidence="1" id="KW-1133">Transmembrane helix</keyword>